<organism evidence="1 2">
    <name type="scientific">Hymenobacter profundi</name>
    <dbReference type="NCBI Taxonomy" id="1982110"/>
    <lineage>
        <taxon>Bacteria</taxon>
        <taxon>Pseudomonadati</taxon>
        <taxon>Bacteroidota</taxon>
        <taxon>Cytophagia</taxon>
        <taxon>Cytophagales</taxon>
        <taxon>Hymenobacteraceae</taxon>
        <taxon>Hymenobacter</taxon>
    </lineage>
</organism>
<evidence type="ECO:0000313" key="1">
    <source>
        <dbReference type="EMBL" id="MBW3129222.1"/>
    </source>
</evidence>
<dbReference type="EMBL" id="JAHWGL010000044">
    <property type="protein sequence ID" value="MBW3129222.1"/>
    <property type="molecule type" value="Genomic_DNA"/>
</dbReference>
<reference evidence="1 2" key="1">
    <citation type="submission" date="2021-07" db="EMBL/GenBank/DDBJ databases">
        <title>Hymenobacter profundi sp. nov., isolated from deep-sea water.</title>
        <authorList>
            <person name="Kim M.K."/>
        </authorList>
    </citation>
    <scope>NUCLEOTIDE SEQUENCE [LARGE SCALE GENOMIC DNA]</scope>
    <source>
        <strain evidence="1 2">M2</strain>
    </source>
</reference>
<accession>A0ABS6X053</accession>
<proteinExistence type="predicted"/>
<sequence length="449" mass="51793">MMLLRFRWLFLFFCFLNSYSYAQTYRFQGTMSQNVLNNYLDRAITMQGQSEIEGVNKLSEAERRRNIAMLHNVGAKFVSRIGGWWENAYDQAAHDALFAQVRWNVRRIQTHDREVICQAAVFEYVSESVNNIAVPARVFRAFGLPVVRRNFRCHEMLYPAPAAQYRVYDGPMAESMRRFTPDVTTQEAQLWFYYMATRYLAAGCEAIHFGQVEVMNRRDVGNAQWWALLQKIRTYAATRNRGVVLCDGHVPSGGIYYEPQLVQTMPLAEWQSYRPTSDSTKQLVLDFHSIWVNYQEAPGCTPERQPITIQVDPNVGLHQRSLGGLNPLGWTAVRNPYLVELDNSGPSAEAAVGCNYDRNRDWFLWGWDEISWFAQQPPAYRDSVLVYSYYRIKQLDPSGHLAMPGMRGVEPGMGRPSYLYRCNTGLGNQQATIRSIWRGRYADSVLQLE</sequence>
<name>A0ABS6X053_9BACT</name>
<evidence type="ECO:0000313" key="2">
    <source>
        <dbReference type="Proteomes" id="UP000826188"/>
    </source>
</evidence>
<gene>
    <name evidence="1" type="ORF">KYK14_11705</name>
</gene>
<comment type="caution">
    <text evidence="1">The sequence shown here is derived from an EMBL/GenBank/DDBJ whole genome shotgun (WGS) entry which is preliminary data.</text>
</comment>
<dbReference type="Proteomes" id="UP000826188">
    <property type="component" value="Unassembled WGS sequence"/>
</dbReference>
<keyword evidence="2" id="KW-1185">Reference proteome</keyword>
<protein>
    <submittedName>
        <fullName evidence="1">Uncharacterized protein</fullName>
    </submittedName>
</protein>